<reference evidence="2" key="1">
    <citation type="journal article" date="2014" name="Cell">
        <title>The Architecture of a Scrambled Genome Reveals Massive Levels of Genomic Rearrangement during Development.</title>
        <authorList>
            <person name="Chen X."/>
            <person name="Bracht J.R."/>
            <person name="Goldman A.D."/>
            <person name="Dolzhenko E."/>
            <person name="Clay D.M."/>
            <person name="Swart E.C."/>
            <person name="Perlman D.H."/>
            <person name="Doak T.G."/>
            <person name="Stuart A."/>
            <person name="Amemiya C.T."/>
            <person name="Sebra R.P."/>
            <person name="Landweber L.F."/>
        </authorList>
    </citation>
    <scope>NUCLEOTIDE SEQUENCE [LARGE SCALE GENOMIC DNA]</scope>
    <source>
        <strain evidence="2">JRB310</strain>
    </source>
</reference>
<keyword evidence="2" id="KW-1185">Reference proteome</keyword>
<dbReference type="Proteomes" id="UP000053232">
    <property type="component" value="Unassembled WGS sequence"/>
</dbReference>
<comment type="caution">
    <text evidence="1">The sequence shown here is derived from an EMBL/GenBank/DDBJ whole genome shotgun (WGS) entry which is preliminary data.</text>
</comment>
<protein>
    <submittedName>
        <fullName evidence="1">Uncharacterized protein</fullName>
    </submittedName>
</protein>
<sequence length="102" mass="11956">MHQMIHENQYFGKLWQVFFVQPPHDVQPPMMSNLKDYQIFNFQDFLGYFQVHDDESRLGMRSGAVDSWWPPFSLGKNLIWVCLLINFSVDFVSSAGLSSVYC</sequence>
<evidence type="ECO:0000313" key="1">
    <source>
        <dbReference type="EMBL" id="KEJ82893.1"/>
    </source>
</evidence>
<name>A0A073HXZ4_9SPIT</name>
<gene>
    <name evidence="1" type="ORF">OXYTRIMIC_334</name>
</gene>
<dbReference type="AlphaFoldDB" id="A0A073HXZ4"/>
<dbReference type="EMBL" id="ARYC01002505">
    <property type="protein sequence ID" value="KEJ82893.1"/>
    <property type="molecule type" value="Genomic_DNA"/>
</dbReference>
<accession>A0A073HXZ4</accession>
<evidence type="ECO:0000313" key="2">
    <source>
        <dbReference type="Proteomes" id="UP000053232"/>
    </source>
</evidence>
<proteinExistence type="predicted"/>
<organism evidence="1 2">
    <name type="scientific">Oxytricha trifallax</name>
    <dbReference type="NCBI Taxonomy" id="1172189"/>
    <lineage>
        <taxon>Eukaryota</taxon>
        <taxon>Sar</taxon>
        <taxon>Alveolata</taxon>
        <taxon>Ciliophora</taxon>
        <taxon>Intramacronucleata</taxon>
        <taxon>Spirotrichea</taxon>
        <taxon>Stichotrichia</taxon>
        <taxon>Sporadotrichida</taxon>
        <taxon>Oxytrichidae</taxon>
        <taxon>Oxytrichinae</taxon>
        <taxon>Oxytricha</taxon>
    </lineage>
</organism>